<dbReference type="SUPFAM" id="SSF56784">
    <property type="entry name" value="HAD-like"/>
    <property type="match status" value="1"/>
</dbReference>
<dbReference type="Gene3D" id="3.40.50.1000">
    <property type="entry name" value="HAD superfamily/HAD-like"/>
    <property type="match status" value="1"/>
</dbReference>
<dbReference type="KEGG" id="haly:HYG82_19505"/>
<dbReference type="OrthoDB" id="115864at2157"/>
<gene>
    <name evidence="2" type="ORF">HYG82_19505</name>
</gene>
<dbReference type="PANTHER" id="PTHR43434:SF1">
    <property type="entry name" value="PHOSPHOGLYCOLATE PHOSPHATASE"/>
    <property type="match status" value="1"/>
</dbReference>
<evidence type="ECO:0000313" key="3">
    <source>
        <dbReference type="Proteomes" id="UP000509241"/>
    </source>
</evidence>
<dbReference type="GeneID" id="56035526"/>
<dbReference type="Proteomes" id="UP000509241">
    <property type="component" value="Chromosome"/>
</dbReference>
<dbReference type="AlphaFoldDB" id="A0A7D5L3M1"/>
<sequence length="223" mass="25143">MTTAVLFDMDGVILEGPRTEPDVYANAADAALVELEADPSPSQRRDFRRHDYDRIRDHCVDLDVDPAEFWRLKETYASSRTHDRLRDGERGTYDDIDAIRDLADRTTVGLVTNNRHETAEFVADYLGFDFDVVRGRDPTFEGYDRRKPDPYYIEEALDALDITEGVYVGDSPKDVVAGRAAGLETAFVRRPHNRARERPANATYDLESLQEVVDVLESAGGNG</sequence>
<evidence type="ECO:0000256" key="1">
    <source>
        <dbReference type="ARBA" id="ARBA00007958"/>
    </source>
</evidence>
<dbReference type="Pfam" id="PF00702">
    <property type="entry name" value="Hydrolase"/>
    <property type="match status" value="1"/>
</dbReference>
<dbReference type="InterPro" id="IPR050155">
    <property type="entry name" value="HAD-like_hydrolase_sf"/>
</dbReference>
<dbReference type="SFLD" id="SFLDS00003">
    <property type="entry name" value="Haloacid_Dehalogenase"/>
    <property type="match status" value="1"/>
</dbReference>
<dbReference type="InterPro" id="IPR006439">
    <property type="entry name" value="HAD-SF_hydro_IA"/>
</dbReference>
<organism evidence="2 3">
    <name type="scientific">Natrinema halophilum</name>
    <dbReference type="NCBI Taxonomy" id="1699371"/>
    <lineage>
        <taxon>Archaea</taxon>
        <taxon>Methanobacteriati</taxon>
        <taxon>Methanobacteriota</taxon>
        <taxon>Stenosarchaea group</taxon>
        <taxon>Halobacteria</taxon>
        <taxon>Halobacteriales</taxon>
        <taxon>Natrialbaceae</taxon>
        <taxon>Natrinema</taxon>
    </lineage>
</organism>
<dbReference type="GO" id="GO:0006281">
    <property type="term" value="P:DNA repair"/>
    <property type="evidence" value="ECO:0007669"/>
    <property type="project" value="TreeGrafter"/>
</dbReference>
<keyword evidence="3" id="KW-1185">Reference proteome</keyword>
<reference evidence="2 3" key="1">
    <citation type="submission" date="2020-07" db="EMBL/GenBank/DDBJ databases">
        <authorList>
            <person name="Cui H."/>
        </authorList>
    </citation>
    <scope>NUCLEOTIDE SEQUENCE [LARGE SCALE GENOMIC DNA]</scope>
    <source>
        <strain evidence="2 3">YPL8</strain>
    </source>
</reference>
<proteinExistence type="inferred from homology"/>
<dbReference type="SFLD" id="SFLDG01129">
    <property type="entry name" value="C1.5:_HAD__Beta-PGM__Phosphata"/>
    <property type="match status" value="1"/>
</dbReference>
<name>A0A7D5L3M1_9EURY</name>
<accession>A0A7D5L3M1</accession>
<dbReference type="RefSeq" id="WP_179263785.1">
    <property type="nucleotide sequence ID" value="NZ_CP058601.1"/>
</dbReference>
<keyword evidence="2" id="KW-0378">Hydrolase</keyword>
<evidence type="ECO:0000313" key="2">
    <source>
        <dbReference type="EMBL" id="QLG50865.1"/>
    </source>
</evidence>
<protein>
    <submittedName>
        <fullName evidence="2">HAD family hydrolase</fullName>
    </submittedName>
</protein>
<dbReference type="NCBIfam" id="TIGR01549">
    <property type="entry name" value="HAD-SF-IA-v1"/>
    <property type="match status" value="1"/>
</dbReference>
<dbReference type="PANTHER" id="PTHR43434">
    <property type="entry name" value="PHOSPHOGLYCOLATE PHOSPHATASE"/>
    <property type="match status" value="1"/>
</dbReference>
<comment type="similarity">
    <text evidence="1">Belongs to the HAD-like hydrolase superfamily.</text>
</comment>
<dbReference type="EMBL" id="CP058601">
    <property type="protein sequence ID" value="QLG50865.1"/>
    <property type="molecule type" value="Genomic_DNA"/>
</dbReference>
<dbReference type="InterPro" id="IPR023214">
    <property type="entry name" value="HAD_sf"/>
</dbReference>
<dbReference type="InterPro" id="IPR036412">
    <property type="entry name" value="HAD-like_sf"/>
</dbReference>
<dbReference type="GO" id="GO:0008967">
    <property type="term" value="F:phosphoglycolate phosphatase activity"/>
    <property type="evidence" value="ECO:0007669"/>
    <property type="project" value="TreeGrafter"/>
</dbReference>